<proteinExistence type="predicted"/>
<dbReference type="Proteomes" id="UP000823775">
    <property type="component" value="Unassembled WGS sequence"/>
</dbReference>
<evidence type="ECO:0000313" key="3">
    <source>
        <dbReference type="Proteomes" id="UP000823775"/>
    </source>
</evidence>
<protein>
    <submittedName>
        <fullName evidence="2">Uncharacterized protein</fullName>
    </submittedName>
</protein>
<name>A0ABS8S5T7_DATST</name>
<evidence type="ECO:0000313" key="2">
    <source>
        <dbReference type="EMBL" id="MCD7454373.1"/>
    </source>
</evidence>
<accession>A0ABS8S5T7</accession>
<dbReference type="EMBL" id="JACEIK010000299">
    <property type="protein sequence ID" value="MCD7454373.1"/>
    <property type="molecule type" value="Genomic_DNA"/>
</dbReference>
<reference evidence="2 3" key="1">
    <citation type="journal article" date="2021" name="BMC Genomics">
        <title>Datura genome reveals duplications of psychoactive alkaloid biosynthetic genes and high mutation rate following tissue culture.</title>
        <authorList>
            <person name="Rajewski A."/>
            <person name="Carter-House D."/>
            <person name="Stajich J."/>
            <person name="Litt A."/>
        </authorList>
    </citation>
    <scope>NUCLEOTIDE SEQUENCE [LARGE SCALE GENOMIC DNA]</scope>
    <source>
        <strain evidence="2">AR-01</strain>
    </source>
</reference>
<sequence>MAASHYGGRTSDETQPESRGKTKAKVIWDIVVHDAISPTQKLVDDKDKNKTIMILSTIVQTKEYLVVMVQSESPNSILHDILIHMVVGAEAEDSTEVKVVDTTTTLDSMEEKIFKDADISPRAVKAIKSSRKRKKQGNEEAAQLVRVQSRGRPPSISQKVNESSNTKY</sequence>
<evidence type="ECO:0000256" key="1">
    <source>
        <dbReference type="SAM" id="MobiDB-lite"/>
    </source>
</evidence>
<feature type="region of interest" description="Disordered" evidence="1">
    <location>
        <begin position="1"/>
        <end position="21"/>
    </location>
</feature>
<organism evidence="2 3">
    <name type="scientific">Datura stramonium</name>
    <name type="common">Jimsonweed</name>
    <name type="synonym">Common thornapple</name>
    <dbReference type="NCBI Taxonomy" id="4076"/>
    <lineage>
        <taxon>Eukaryota</taxon>
        <taxon>Viridiplantae</taxon>
        <taxon>Streptophyta</taxon>
        <taxon>Embryophyta</taxon>
        <taxon>Tracheophyta</taxon>
        <taxon>Spermatophyta</taxon>
        <taxon>Magnoliopsida</taxon>
        <taxon>eudicotyledons</taxon>
        <taxon>Gunneridae</taxon>
        <taxon>Pentapetalae</taxon>
        <taxon>asterids</taxon>
        <taxon>lamiids</taxon>
        <taxon>Solanales</taxon>
        <taxon>Solanaceae</taxon>
        <taxon>Solanoideae</taxon>
        <taxon>Datureae</taxon>
        <taxon>Datura</taxon>
    </lineage>
</organism>
<feature type="region of interest" description="Disordered" evidence="1">
    <location>
        <begin position="126"/>
        <end position="168"/>
    </location>
</feature>
<feature type="compositionally biased region" description="Basic and acidic residues" evidence="1">
    <location>
        <begin position="10"/>
        <end position="20"/>
    </location>
</feature>
<gene>
    <name evidence="2" type="ORF">HAX54_024542</name>
</gene>
<keyword evidence="3" id="KW-1185">Reference proteome</keyword>
<feature type="compositionally biased region" description="Polar residues" evidence="1">
    <location>
        <begin position="155"/>
        <end position="168"/>
    </location>
</feature>
<comment type="caution">
    <text evidence="2">The sequence shown here is derived from an EMBL/GenBank/DDBJ whole genome shotgun (WGS) entry which is preliminary data.</text>
</comment>